<evidence type="ECO:0000313" key="2">
    <source>
        <dbReference type="EMBL" id="AFK34868.1"/>
    </source>
</evidence>
<accession>I3S3M6</accession>
<name>I3S3M6_LOTJA</name>
<feature type="transmembrane region" description="Helical" evidence="1">
    <location>
        <begin position="36"/>
        <end position="54"/>
    </location>
</feature>
<evidence type="ECO:0000256" key="1">
    <source>
        <dbReference type="SAM" id="Phobius"/>
    </source>
</evidence>
<reference evidence="2" key="1">
    <citation type="submission" date="2012-05" db="EMBL/GenBank/DDBJ databases">
        <authorList>
            <person name="Krishnakumar V."/>
            <person name="Cheung F."/>
            <person name="Xiao Y."/>
            <person name="Chan A."/>
            <person name="Moskal W.A."/>
            <person name="Town C.D."/>
        </authorList>
    </citation>
    <scope>NUCLEOTIDE SEQUENCE</scope>
</reference>
<dbReference type="EMBL" id="BT135073">
    <property type="protein sequence ID" value="AFK34868.1"/>
    <property type="molecule type" value="mRNA"/>
</dbReference>
<dbReference type="AlphaFoldDB" id="I3S3M6"/>
<protein>
    <submittedName>
        <fullName evidence="2">Uncharacterized protein</fullName>
    </submittedName>
</protein>
<keyword evidence="1" id="KW-1133">Transmembrane helix</keyword>
<sequence>MTTSLSPSMFPELTLLPLSLDPLARCFASMRAPLRFLLSAVLLLLPLLLLFFSNEPPICLSQKRKGWSSMKTWY</sequence>
<organism evidence="2">
    <name type="scientific">Lotus japonicus</name>
    <name type="common">Lotus corniculatus var. japonicus</name>
    <dbReference type="NCBI Taxonomy" id="34305"/>
    <lineage>
        <taxon>Eukaryota</taxon>
        <taxon>Viridiplantae</taxon>
        <taxon>Streptophyta</taxon>
        <taxon>Embryophyta</taxon>
        <taxon>Tracheophyta</taxon>
        <taxon>Spermatophyta</taxon>
        <taxon>Magnoliopsida</taxon>
        <taxon>eudicotyledons</taxon>
        <taxon>Gunneridae</taxon>
        <taxon>Pentapetalae</taxon>
        <taxon>rosids</taxon>
        <taxon>fabids</taxon>
        <taxon>Fabales</taxon>
        <taxon>Fabaceae</taxon>
        <taxon>Papilionoideae</taxon>
        <taxon>50 kb inversion clade</taxon>
        <taxon>NPAAA clade</taxon>
        <taxon>Hologalegina</taxon>
        <taxon>robinioid clade</taxon>
        <taxon>Loteae</taxon>
        <taxon>Lotus</taxon>
    </lineage>
</organism>
<proteinExistence type="evidence at transcript level"/>
<keyword evidence="1" id="KW-0812">Transmembrane</keyword>
<keyword evidence="1" id="KW-0472">Membrane</keyword>